<evidence type="ECO:0000313" key="2">
    <source>
        <dbReference type="Proteomes" id="UP000185469"/>
    </source>
</evidence>
<keyword evidence="2" id="KW-1185">Reference proteome</keyword>
<dbReference type="SUPFAM" id="SSF53697">
    <property type="entry name" value="SIS domain"/>
    <property type="match status" value="1"/>
</dbReference>
<dbReference type="GO" id="GO:0097367">
    <property type="term" value="F:carbohydrate derivative binding"/>
    <property type="evidence" value="ECO:0007669"/>
    <property type="project" value="InterPro"/>
</dbReference>
<dbReference type="KEGG" id="csph:CSPHI_02630"/>
<dbReference type="AlphaFoldDB" id="A0A1L7CWI6"/>
<evidence type="ECO:0008006" key="3">
    <source>
        <dbReference type="Google" id="ProtNLM"/>
    </source>
</evidence>
<sequence>MDTTTLLLRAAGEGAALRAAASAAAEGVFDRLPAPRAAVLITRDAPARHAAAAAAALAAGERCPVLAADRLPRFVGALDLVVGLGEDPGDPVLAEALAEAARRGAATALADPGAGPVRAAAGPDCAVAPRPAGAPGGGLLGPLGVALAALTAAGAVDLAPAAVLAEVADAADAEAAACAPDRGEPVNPARVLGSRLRGRRIVLAGDGAEWAAVAGFGAARLLEAGAAAHATEVTDLLRAWPALAPSEADLFHDPRIDGPAAGGPVLPLEAIVVTSPEGLGAMRARVGRLPGVRVECPAADVEARHRLSGLCVTAVRLAAAAAYVMEED</sequence>
<evidence type="ECO:0000313" key="1">
    <source>
        <dbReference type="EMBL" id="APT90152.1"/>
    </source>
</evidence>
<dbReference type="STRING" id="1437874.CSPHI_02630"/>
<dbReference type="EMBL" id="CP009248">
    <property type="protein sequence ID" value="APT90152.1"/>
    <property type="molecule type" value="Genomic_DNA"/>
</dbReference>
<dbReference type="GO" id="GO:1901135">
    <property type="term" value="P:carbohydrate derivative metabolic process"/>
    <property type="evidence" value="ECO:0007669"/>
    <property type="project" value="InterPro"/>
</dbReference>
<dbReference type="OrthoDB" id="4427542at2"/>
<dbReference type="InterPro" id="IPR046348">
    <property type="entry name" value="SIS_dom_sf"/>
</dbReference>
<gene>
    <name evidence="1" type="ORF">CSPHI_02630</name>
</gene>
<organism evidence="1 2">
    <name type="scientific">Corynebacterium sphenisci DSM 44792</name>
    <dbReference type="NCBI Taxonomy" id="1437874"/>
    <lineage>
        <taxon>Bacteria</taxon>
        <taxon>Bacillati</taxon>
        <taxon>Actinomycetota</taxon>
        <taxon>Actinomycetes</taxon>
        <taxon>Mycobacteriales</taxon>
        <taxon>Corynebacteriaceae</taxon>
        <taxon>Corynebacterium</taxon>
    </lineage>
</organism>
<proteinExistence type="predicted"/>
<name>A0A1L7CWI6_9CORY</name>
<reference evidence="1 2" key="1">
    <citation type="submission" date="2014-08" db="EMBL/GenBank/DDBJ databases">
        <title>Complete genome sequence of Corynebacterium sphenisci CECT 5990(T) (=DSM 44792(T)), isolated from healthy wild penguins.</title>
        <authorList>
            <person name="Ruckert C."/>
            <person name="Albersmeier A."/>
            <person name="Winkler A."/>
            <person name="Kalinowski J."/>
        </authorList>
    </citation>
    <scope>NUCLEOTIDE SEQUENCE [LARGE SCALE GENOMIC DNA]</scope>
    <source>
        <strain evidence="1 2">DSM 44792</strain>
    </source>
</reference>
<accession>A0A1L7CWI6</accession>
<dbReference type="RefSeq" id="WP_075691374.1">
    <property type="nucleotide sequence ID" value="NZ_CP009248.1"/>
</dbReference>
<dbReference type="Proteomes" id="UP000185469">
    <property type="component" value="Chromosome"/>
</dbReference>
<protein>
    <recommendedName>
        <fullName evidence="3">TobH protein</fullName>
    </recommendedName>
</protein>